<evidence type="ECO:0000256" key="17">
    <source>
        <dbReference type="PIRSR" id="PIRSR000167-2"/>
    </source>
</evidence>
<evidence type="ECO:0000313" key="20">
    <source>
        <dbReference type="Proteomes" id="UP000036938"/>
    </source>
</evidence>
<dbReference type="InterPro" id="IPR034505">
    <property type="entry name" value="Coproporphyrinogen-III_oxidase"/>
</dbReference>
<dbReference type="InterPro" id="IPR004558">
    <property type="entry name" value="Coprogen_oxidase_HemN"/>
</dbReference>
<keyword evidence="11 15" id="KW-0411">Iron-sulfur</keyword>
<dbReference type="GO" id="GO:0046872">
    <property type="term" value="F:metal ion binding"/>
    <property type="evidence" value="ECO:0007669"/>
    <property type="project" value="UniProtKB-KW"/>
</dbReference>
<dbReference type="OrthoDB" id="9808022at2"/>
<dbReference type="Gene3D" id="3.80.30.20">
    <property type="entry name" value="tm_1862 like domain"/>
    <property type="match status" value="1"/>
</dbReference>
<keyword evidence="6 15" id="KW-0963">Cytoplasm</keyword>
<evidence type="ECO:0000256" key="15">
    <source>
        <dbReference type="PIRNR" id="PIRNR000167"/>
    </source>
</evidence>
<feature type="binding site" evidence="16">
    <location>
        <position position="243"/>
    </location>
    <ligand>
        <name>S-adenosyl-L-methionine</name>
        <dbReference type="ChEBI" id="CHEBI:59789"/>
        <label>2</label>
    </ligand>
</feature>
<dbReference type="InterPro" id="IPR058240">
    <property type="entry name" value="rSAM_sf"/>
</dbReference>
<evidence type="ECO:0000256" key="6">
    <source>
        <dbReference type="ARBA" id="ARBA00022490"/>
    </source>
</evidence>
<gene>
    <name evidence="19" type="ORF">ATO11_00970</name>
</gene>
<dbReference type="Proteomes" id="UP000036938">
    <property type="component" value="Unassembled WGS sequence"/>
</dbReference>
<dbReference type="SUPFAM" id="SSF102114">
    <property type="entry name" value="Radical SAM enzymes"/>
    <property type="match status" value="1"/>
</dbReference>
<dbReference type="STRING" id="1317121.ATO11_00970"/>
<dbReference type="EC" id="1.3.98.3" evidence="15"/>
<reference evidence="19 20" key="1">
    <citation type="journal article" date="2015" name="Int. J. Syst. Evol. Microbiol.">
        <title>Aestuariivita atlantica sp. nov., isolated from deep sea sediment of the Atlantic Ocean.</title>
        <authorList>
            <person name="Li G."/>
            <person name="Lai Q."/>
            <person name="Du Y."/>
            <person name="Liu X."/>
            <person name="Sun F."/>
            <person name="Shao Z."/>
        </authorList>
    </citation>
    <scope>NUCLEOTIDE SEQUENCE [LARGE SCALE GENOMIC DNA]</scope>
    <source>
        <strain evidence="19 20">22II-S11-z3</strain>
    </source>
</reference>
<evidence type="ECO:0000256" key="9">
    <source>
        <dbReference type="ARBA" id="ARBA00023002"/>
    </source>
</evidence>
<keyword evidence="20" id="KW-1185">Reference proteome</keyword>
<evidence type="ECO:0000256" key="2">
    <source>
        <dbReference type="ARBA" id="ARBA00004785"/>
    </source>
</evidence>
<feature type="binding site" evidence="16">
    <location>
        <begin position="66"/>
        <end position="68"/>
    </location>
    <ligand>
        <name>S-adenosyl-L-methionine</name>
        <dbReference type="ChEBI" id="CHEBI:59789"/>
        <label>2</label>
    </ligand>
</feature>
<keyword evidence="12 15" id="KW-0627">Porphyrin biosynthesis</keyword>
<comment type="caution">
    <text evidence="19">The sequence shown here is derived from an EMBL/GenBank/DDBJ whole genome shotgun (WGS) entry which is preliminary data.</text>
</comment>
<comment type="subunit">
    <text evidence="4">Monomer.</text>
</comment>
<dbReference type="NCBIfam" id="TIGR00538">
    <property type="entry name" value="hemN"/>
    <property type="match status" value="1"/>
</dbReference>
<evidence type="ECO:0000256" key="16">
    <source>
        <dbReference type="PIRSR" id="PIRSR000167-1"/>
    </source>
</evidence>
<keyword evidence="9 15" id="KW-0560">Oxidoreductase</keyword>
<keyword evidence="5 15" id="KW-0004">4Fe-4S</keyword>
<dbReference type="InterPro" id="IPR007197">
    <property type="entry name" value="rSAM"/>
</dbReference>
<protein>
    <recommendedName>
        <fullName evidence="15">Coproporphyrinogen-III oxidase</fullName>
        <ecNumber evidence="15">1.3.98.3</ecNumber>
    </recommendedName>
</protein>
<dbReference type="SFLD" id="SFLDG01065">
    <property type="entry name" value="anaerobic_coproporphyrinogen-I"/>
    <property type="match status" value="1"/>
</dbReference>
<feature type="binding site" evidence="16">
    <location>
        <begin position="113"/>
        <end position="114"/>
    </location>
    <ligand>
        <name>S-adenosyl-L-methionine</name>
        <dbReference type="ChEBI" id="CHEBI:59789"/>
        <label>2</label>
    </ligand>
</feature>
<dbReference type="AlphaFoldDB" id="A0A0L1JTZ3"/>
<proteinExistence type="inferred from homology"/>
<organism evidence="19 20">
    <name type="scientific">Pseudaestuariivita atlantica</name>
    <dbReference type="NCBI Taxonomy" id="1317121"/>
    <lineage>
        <taxon>Bacteria</taxon>
        <taxon>Pseudomonadati</taxon>
        <taxon>Pseudomonadota</taxon>
        <taxon>Alphaproteobacteria</taxon>
        <taxon>Rhodobacterales</taxon>
        <taxon>Paracoccaceae</taxon>
        <taxon>Pseudaestuariivita</taxon>
    </lineage>
</organism>
<dbReference type="UniPathway" id="UPA00251">
    <property type="reaction ID" value="UER00323"/>
</dbReference>
<dbReference type="GO" id="GO:0005737">
    <property type="term" value="C:cytoplasm"/>
    <property type="evidence" value="ECO:0007669"/>
    <property type="project" value="UniProtKB-SubCell"/>
</dbReference>
<dbReference type="PATRIC" id="fig|1317121.7.peg.195"/>
<feature type="binding site" evidence="17">
    <location>
        <position position="64"/>
    </location>
    <ligand>
        <name>[4Fe-4S] cluster</name>
        <dbReference type="ChEBI" id="CHEBI:49883"/>
        <note>4Fe-4S-S-AdoMet</note>
    </ligand>
</feature>
<evidence type="ECO:0000313" key="19">
    <source>
        <dbReference type="EMBL" id="KNG95244.1"/>
    </source>
</evidence>
<evidence type="ECO:0000256" key="5">
    <source>
        <dbReference type="ARBA" id="ARBA00022485"/>
    </source>
</evidence>
<feature type="binding site" evidence="16">
    <location>
        <position position="145"/>
    </location>
    <ligand>
        <name>S-adenosyl-L-methionine</name>
        <dbReference type="ChEBI" id="CHEBI:59789"/>
        <label>1</label>
    </ligand>
</feature>
<evidence type="ECO:0000256" key="12">
    <source>
        <dbReference type="ARBA" id="ARBA00023244"/>
    </source>
</evidence>
<dbReference type="InterPro" id="IPR006638">
    <property type="entry name" value="Elp3/MiaA/NifB-like_rSAM"/>
</dbReference>
<comment type="function">
    <text evidence="13">Involved in the heme biosynthesis. Catalyzes the anaerobic oxidative decarboxylation of propionate groups of rings A and B of coproporphyrinogen III to yield the vinyl groups in protoporphyrinogen IX.</text>
</comment>
<feature type="binding site" evidence="17">
    <location>
        <position position="67"/>
    </location>
    <ligand>
        <name>[4Fe-4S] cluster</name>
        <dbReference type="ChEBI" id="CHEBI:49883"/>
        <note>4Fe-4S-S-AdoMet</note>
    </ligand>
</feature>
<evidence type="ECO:0000256" key="7">
    <source>
        <dbReference type="ARBA" id="ARBA00022691"/>
    </source>
</evidence>
<dbReference type="InterPro" id="IPR023404">
    <property type="entry name" value="rSAM_horseshoe"/>
</dbReference>
<feature type="binding site" evidence="16">
    <location>
        <position position="112"/>
    </location>
    <ligand>
        <name>S-adenosyl-L-methionine</name>
        <dbReference type="ChEBI" id="CHEBI:59789"/>
        <label>1</label>
    </ligand>
</feature>
<evidence type="ECO:0000256" key="10">
    <source>
        <dbReference type="ARBA" id="ARBA00023004"/>
    </source>
</evidence>
<comment type="cofactor">
    <cofactor evidence="15 17">
        <name>[4Fe-4S] cluster</name>
        <dbReference type="ChEBI" id="CHEBI:49883"/>
    </cofactor>
    <text evidence="15 17">Binds 1 [4Fe-4S] cluster. The cluster is coordinated with 3 cysteines and an exchangeable S-adenosyl-L-methionine.</text>
</comment>
<comment type="similarity">
    <text evidence="3 15">Belongs to the anaerobic coproporphyrinogen-III oxidase family.</text>
</comment>
<dbReference type="GO" id="GO:0051539">
    <property type="term" value="F:4 iron, 4 sulfur cluster binding"/>
    <property type="evidence" value="ECO:0007669"/>
    <property type="project" value="UniProtKB-KW"/>
</dbReference>
<accession>A0A0L1JTZ3</accession>
<feature type="binding site" evidence="17">
    <location>
        <position position="60"/>
    </location>
    <ligand>
        <name>[4Fe-4S] cluster</name>
        <dbReference type="ChEBI" id="CHEBI:49883"/>
        <note>4Fe-4S-S-AdoMet</note>
    </ligand>
</feature>
<comment type="catalytic activity">
    <reaction evidence="14 15">
        <text>coproporphyrinogen III + 2 S-adenosyl-L-methionine = protoporphyrinogen IX + 2 5'-deoxyadenosine + 2 L-methionine + 2 CO2</text>
        <dbReference type="Rhea" id="RHEA:15425"/>
        <dbReference type="ChEBI" id="CHEBI:16526"/>
        <dbReference type="ChEBI" id="CHEBI:17319"/>
        <dbReference type="ChEBI" id="CHEBI:57307"/>
        <dbReference type="ChEBI" id="CHEBI:57309"/>
        <dbReference type="ChEBI" id="CHEBI:57844"/>
        <dbReference type="ChEBI" id="CHEBI:59789"/>
        <dbReference type="EC" id="1.3.98.3"/>
    </reaction>
</comment>
<dbReference type="EMBL" id="AQQZ01000001">
    <property type="protein sequence ID" value="KNG95244.1"/>
    <property type="molecule type" value="Genomic_DNA"/>
</dbReference>
<dbReference type="PANTHER" id="PTHR13932:SF6">
    <property type="entry name" value="OXYGEN-INDEPENDENT COPROPORPHYRINOGEN III OXIDASE"/>
    <property type="match status" value="1"/>
</dbReference>
<dbReference type="SFLD" id="SFLDS00029">
    <property type="entry name" value="Radical_SAM"/>
    <property type="match status" value="1"/>
</dbReference>
<dbReference type="PROSITE" id="PS51918">
    <property type="entry name" value="RADICAL_SAM"/>
    <property type="match status" value="1"/>
</dbReference>
<evidence type="ECO:0000256" key="3">
    <source>
        <dbReference type="ARBA" id="ARBA00005493"/>
    </source>
</evidence>
<evidence type="ECO:0000256" key="8">
    <source>
        <dbReference type="ARBA" id="ARBA00022723"/>
    </source>
</evidence>
<evidence type="ECO:0000256" key="4">
    <source>
        <dbReference type="ARBA" id="ARBA00011245"/>
    </source>
</evidence>
<keyword evidence="10 15" id="KW-0408">Iron</keyword>
<dbReference type="GO" id="GO:0006782">
    <property type="term" value="P:protoporphyrinogen IX biosynthetic process"/>
    <property type="evidence" value="ECO:0007669"/>
    <property type="project" value="UniProtKB-UniPathway"/>
</dbReference>
<dbReference type="GO" id="GO:0051989">
    <property type="term" value="F:coproporphyrinogen dehydrogenase activity"/>
    <property type="evidence" value="ECO:0007669"/>
    <property type="project" value="UniProtKB-EC"/>
</dbReference>
<sequence length="452" mass="49502">MDHANTLRRFGLFDAKVPRYTSYPPANRFEPDVGAQNQGNWLRAVPQDKPVSVYVHVPFCRRLCWFCACRTQGTKTLAPVEAYLDVLFREIDLVAGALGEARPPMARLHLGGGTPTLLSGDMMTRLIDRIDAVFARSPEFEFSVEIDPTEAAQDVLDALAEKGMTRASVGVQDFDPRVQKAIGREQGFGVTQDVITRLRRNGVRSLNVDLLYGLPYQTSLGLLATLKQVVTLSPDRLALYGYAHVPHMSKRQVMIPSVALPDPERRYKMSAIARDQLVTWGFDALGIDHFARPGDSLAVAARNGRMKRNFQGYTDDPCDTLIGLGASAISSFPQGYSQNAVPTSAYNQRIGAGGLAGHKGLVLSGQDRFVRALISSLMCDGAIDPRHMAETYPSFTGDLRARLLDLDRTFPGALERTGGQLRLRPGLEPLARLLAARLDTSGTRPGIHSLAV</sequence>
<evidence type="ECO:0000256" key="1">
    <source>
        <dbReference type="ARBA" id="ARBA00004496"/>
    </source>
</evidence>
<keyword evidence="8 15" id="KW-0479">Metal-binding</keyword>
<evidence type="ECO:0000259" key="18">
    <source>
        <dbReference type="PROSITE" id="PS51918"/>
    </source>
</evidence>
<evidence type="ECO:0000256" key="11">
    <source>
        <dbReference type="ARBA" id="ARBA00023014"/>
    </source>
</evidence>
<dbReference type="Pfam" id="PF04055">
    <property type="entry name" value="Radical_SAM"/>
    <property type="match status" value="1"/>
</dbReference>
<evidence type="ECO:0000256" key="14">
    <source>
        <dbReference type="ARBA" id="ARBA00048321"/>
    </source>
</evidence>
<name>A0A0L1JTZ3_9RHOB</name>
<dbReference type="CDD" id="cd01335">
    <property type="entry name" value="Radical_SAM"/>
    <property type="match status" value="1"/>
</dbReference>
<dbReference type="SMART" id="SM00729">
    <property type="entry name" value="Elp3"/>
    <property type="match status" value="1"/>
</dbReference>
<feature type="binding site" evidence="16">
    <location>
        <position position="209"/>
    </location>
    <ligand>
        <name>S-adenosyl-L-methionine</name>
        <dbReference type="ChEBI" id="CHEBI:59789"/>
        <label>2</label>
    </ligand>
</feature>
<feature type="binding site" evidence="16">
    <location>
        <position position="172"/>
    </location>
    <ligand>
        <name>S-adenosyl-L-methionine</name>
        <dbReference type="ChEBI" id="CHEBI:59789"/>
        <label>2</label>
    </ligand>
</feature>
<dbReference type="PIRSF" id="PIRSF000167">
    <property type="entry name" value="HemN"/>
    <property type="match status" value="1"/>
</dbReference>
<feature type="binding site" evidence="16">
    <location>
        <position position="54"/>
    </location>
    <ligand>
        <name>S-adenosyl-L-methionine</name>
        <dbReference type="ChEBI" id="CHEBI:59789"/>
        <label>1</label>
    </ligand>
</feature>
<comment type="pathway">
    <text evidence="2 15">Porphyrin-containing compound metabolism; protoporphyrin-IX biosynthesis; protoporphyrinogen-IX from coproporphyrinogen-III (AdoMet route): step 1/1.</text>
</comment>
<comment type="subcellular location">
    <subcellularLocation>
        <location evidence="1 15">Cytoplasm</location>
    </subcellularLocation>
</comment>
<dbReference type="RefSeq" id="WP_050528963.1">
    <property type="nucleotide sequence ID" value="NZ_AQQZ01000001.1"/>
</dbReference>
<feature type="binding site" evidence="16">
    <location>
        <position position="329"/>
    </location>
    <ligand>
        <name>S-adenosyl-L-methionine</name>
        <dbReference type="ChEBI" id="CHEBI:59789"/>
        <label>1</label>
    </ligand>
</feature>
<evidence type="ECO:0000256" key="13">
    <source>
        <dbReference type="ARBA" id="ARBA00024295"/>
    </source>
</evidence>
<feature type="binding site" evidence="16">
    <location>
        <position position="184"/>
    </location>
    <ligand>
        <name>S-adenosyl-L-methionine</name>
        <dbReference type="ChEBI" id="CHEBI:59789"/>
        <label>2</label>
    </ligand>
</feature>
<dbReference type="PANTHER" id="PTHR13932">
    <property type="entry name" value="COPROPORPHYRINIGEN III OXIDASE"/>
    <property type="match status" value="1"/>
</dbReference>
<dbReference type="GO" id="GO:0004109">
    <property type="term" value="F:coproporphyrinogen oxidase activity"/>
    <property type="evidence" value="ECO:0007669"/>
    <property type="project" value="InterPro"/>
</dbReference>
<feature type="domain" description="Radical SAM core" evidence="18">
    <location>
        <begin position="45"/>
        <end position="283"/>
    </location>
</feature>
<keyword evidence="7 15" id="KW-0949">S-adenosyl-L-methionine</keyword>